<dbReference type="SUPFAM" id="SSF56219">
    <property type="entry name" value="DNase I-like"/>
    <property type="match status" value="1"/>
</dbReference>
<dbReference type="EC" id="3.1.-.-" evidence="8"/>
<evidence type="ECO:0000256" key="2">
    <source>
        <dbReference type="ARBA" id="ARBA00007092"/>
    </source>
</evidence>
<dbReference type="PANTHER" id="PTHR22748:SF6">
    <property type="entry name" value="DNA-(APURINIC OR APYRIMIDINIC SITE) ENDONUCLEASE"/>
    <property type="match status" value="1"/>
</dbReference>
<keyword evidence="6" id="KW-0464">Manganese</keyword>
<evidence type="ECO:0000256" key="4">
    <source>
        <dbReference type="ARBA" id="ARBA00022801"/>
    </source>
</evidence>
<feature type="binding site" evidence="6">
    <location>
        <position position="136"/>
    </location>
    <ligand>
        <name>Mg(2+)</name>
        <dbReference type="ChEBI" id="CHEBI:18420"/>
        <label>1</label>
    </ligand>
</feature>
<evidence type="ECO:0000256" key="5">
    <source>
        <dbReference type="ARBA" id="ARBA00022842"/>
    </source>
</evidence>
<organism evidence="12 13">
    <name type="scientific">Prototheca wickerhamii</name>
    <dbReference type="NCBI Taxonomy" id="3111"/>
    <lineage>
        <taxon>Eukaryota</taxon>
        <taxon>Viridiplantae</taxon>
        <taxon>Chlorophyta</taxon>
        <taxon>core chlorophytes</taxon>
        <taxon>Trebouxiophyceae</taxon>
        <taxon>Chlorellales</taxon>
        <taxon>Chlorellaceae</taxon>
        <taxon>Prototheca</taxon>
    </lineage>
</organism>
<dbReference type="GO" id="GO:0008081">
    <property type="term" value="F:phosphoric diester hydrolase activity"/>
    <property type="evidence" value="ECO:0007669"/>
    <property type="project" value="TreeGrafter"/>
</dbReference>
<comment type="caution">
    <text evidence="12">The sequence shown here is derived from an EMBL/GenBank/DDBJ whole genome shotgun (WGS) entry which is preliminary data.</text>
</comment>
<dbReference type="PROSITE" id="PS00728">
    <property type="entry name" value="AP_NUCLEASE_F1_3"/>
    <property type="match status" value="1"/>
</dbReference>
<dbReference type="InterPro" id="IPR004808">
    <property type="entry name" value="AP_endonuc_1"/>
</dbReference>
<comment type="similarity">
    <text evidence="2 8">Belongs to the DNA repair enzymes AP/ExoA family.</text>
</comment>
<dbReference type="GO" id="GO:0006284">
    <property type="term" value="P:base-excision repair"/>
    <property type="evidence" value="ECO:0007669"/>
    <property type="project" value="TreeGrafter"/>
</dbReference>
<accession>A0AAD9IMK5</accession>
<dbReference type="InterPro" id="IPR020848">
    <property type="entry name" value="AP_endonuclease_F1_CS"/>
</dbReference>
<dbReference type="InterPro" id="IPR005135">
    <property type="entry name" value="Endo/exonuclease/phosphatase"/>
</dbReference>
<keyword evidence="5 6" id="KW-0460">Magnesium</keyword>
<feature type="domain" description="Endonuclease/exonuclease/phosphatase" evidence="11">
    <location>
        <begin position="104"/>
        <end position="223"/>
    </location>
</feature>
<evidence type="ECO:0000256" key="7">
    <source>
        <dbReference type="PIRSR" id="PIRSR604808-3"/>
    </source>
</evidence>
<dbReference type="GO" id="GO:0046872">
    <property type="term" value="F:metal ion binding"/>
    <property type="evidence" value="ECO:0007669"/>
    <property type="project" value="UniProtKB-KW"/>
</dbReference>
<dbReference type="Gene3D" id="3.60.10.10">
    <property type="entry name" value="Endonuclease/exonuclease/phosphatase"/>
    <property type="match status" value="1"/>
</dbReference>
<keyword evidence="8" id="KW-0234">DNA repair</keyword>
<protein>
    <recommendedName>
        <fullName evidence="8">DNA-(apurinic or apyrimidinic site) endonuclease</fullName>
        <ecNumber evidence="8">3.1.-.-</ecNumber>
    </recommendedName>
</protein>
<evidence type="ECO:0000256" key="3">
    <source>
        <dbReference type="ARBA" id="ARBA00022723"/>
    </source>
</evidence>
<keyword evidence="13" id="KW-1185">Reference proteome</keyword>
<evidence type="ECO:0000313" key="13">
    <source>
        <dbReference type="Proteomes" id="UP001255856"/>
    </source>
</evidence>
<dbReference type="InterPro" id="IPR036691">
    <property type="entry name" value="Endo/exonu/phosph_ase_sf"/>
</dbReference>
<keyword evidence="8" id="KW-0227">DNA damage</keyword>
<keyword evidence="4" id="KW-0378">Hydrolase</keyword>
<dbReference type="GO" id="GO:0003906">
    <property type="term" value="F:DNA-(apurinic or apyrimidinic site) endonuclease activity"/>
    <property type="evidence" value="ECO:0007669"/>
    <property type="project" value="TreeGrafter"/>
</dbReference>
<evidence type="ECO:0000256" key="9">
    <source>
        <dbReference type="SAM" id="Coils"/>
    </source>
</evidence>
<evidence type="ECO:0000259" key="11">
    <source>
        <dbReference type="Pfam" id="PF03372"/>
    </source>
</evidence>
<evidence type="ECO:0000256" key="10">
    <source>
        <dbReference type="SAM" id="MobiDB-lite"/>
    </source>
</evidence>
<dbReference type="GO" id="GO:0003677">
    <property type="term" value="F:DNA binding"/>
    <property type="evidence" value="ECO:0007669"/>
    <property type="project" value="InterPro"/>
</dbReference>
<feature type="compositionally biased region" description="Basic and acidic residues" evidence="10">
    <location>
        <begin position="52"/>
        <end position="66"/>
    </location>
</feature>
<dbReference type="PANTHER" id="PTHR22748">
    <property type="entry name" value="AP ENDONUCLEASE"/>
    <property type="match status" value="1"/>
</dbReference>
<feature type="compositionally biased region" description="Basic residues" evidence="10">
    <location>
        <begin position="7"/>
        <end position="16"/>
    </location>
</feature>
<dbReference type="GO" id="GO:0005634">
    <property type="term" value="C:nucleus"/>
    <property type="evidence" value="ECO:0007669"/>
    <property type="project" value="TreeGrafter"/>
</dbReference>
<comment type="cofactor">
    <cofactor evidence="1">
        <name>Mn(2+)</name>
        <dbReference type="ChEBI" id="CHEBI:29035"/>
    </cofactor>
</comment>
<dbReference type="EMBL" id="JASFZW010000004">
    <property type="protein sequence ID" value="KAK2078747.1"/>
    <property type="molecule type" value="Genomic_DNA"/>
</dbReference>
<gene>
    <name evidence="12" type="ORF">QBZ16_003587</name>
</gene>
<comment type="cofactor">
    <cofactor evidence="6 8">
        <name>Mg(2+)</name>
        <dbReference type="ChEBI" id="CHEBI:18420"/>
    </cofactor>
    <cofactor evidence="6 8">
        <name>Mn(2+)</name>
        <dbReference type="ChEBI" id="CHEBI:29035"/>
    </cofactor>
    <text evidence="6 8">Probably binds two magnesium or manganese ions per subunit.</text>
</comment>
<feature type="binding site" evidence="6">
    <location>
        <position position="105"/>
    </location>
    <ligand>
        <name>Mg(2+)</name>
        <dbReference type="ChEBI" id="CHEBI:18420"/>
        <label>1</label>
    </ligand>
</feature>
<name>A0AAD9IMK5_PROWI</name>
<proteinExistence type="inferred from homology"/>
<dbReference type="Proteomes" id="UP001255856">
    <property type="component" value="Unassembled WGS sequence"/>
</dbReference>
<evidence type="ECO:0000313" key="12">
    <source>
        <dbReference type="EMBL" id="KAK2078747.1"/>
    </source>
</evidence>
<reference evidence="12" key="1">
    <citation type="submission" date="2021-01" db="EMBL/GenBank/DDBJ databases">
        <authorList>
            <person name="Eckstrom K.M.E."/>
        </authorList>
    </citation>
    <scope>NUCLEOTIDE SEQUENCE</scope>
    <source>
        <strain evidence="12">UVCC 0001</strain>
    </source>
</reference>
<keyword evidence="3 6" id="KW-0479">Metal-binding</keyword>
<dbReference type="AlphaFoldDB" id="A0AAD9IMK5"/>
<evidence type="ECO:0000256" key="8">
    <source>
        <dbReference type="RuleBase" id="RU362131"/>
    </source>
</evidence>
<dbReference type="NCBIfam" id="TIGR00633">
    <property type="entry name" value="xth"/>
    <property type="match status" value="1"/>
</dbReference>
<evidence type="ECO:0000256" key="1">
    <source>
        <dbReference type="ARBA" id="ARBA00001936"/>
    </source>
</evidence>
<feature type="coiled-coil region" evidence="9">
    <location>
        <begin position="417"/>
        <end position="444"/>
    </location>
</feature>
<evidence type="ECO:0000256" key="6">
    <source>
        <dbReference type="PIRSR" id="PIRSR604808-2"/>
    </source>
</evidence>
<feature type="region of interest" description="Disordered" evidence="10">
    <location>
        <begin position="1"/>
        <end position="92"/>
    </location>
</feature>
<keyword evidence="9" id="KW-0175">Coiled coil</keyword>
<dbReference type="Pfam" id="PF03372">
    <property type="entry name" value="Exo_endo_phos"/>
    <property type="match status" value="1"/>
</dbReference>
<dbReference type="PROSITE" id="PS51435">
    <property type="entry name" value="AP_NUCLEASE_F1_4"/>
    <property type="match status" value="1"/>
</dbReference>
<dbReference type="CDD" id="cd09087">
    <property type="entry name" value="Ape1-like_AP-endo"/>
    <property type="match status" value="1"/>
</dbReference>
<dbReference type="GO" id="GO:0008311">
    <property type="term" value="F:double-stranded DNA 3'-5' DNA exonuclease activity"/>
    <property type="evidence" value="ECO:0007669"/>
    <property type="project" value="TreeGrafter"/>
</dbReference>
<sequence>MKPILCSRHRAKRTRKSAAAEEGAKGGAKAGEDHAPELPAANPPPRSRKKAKEVAETADGEKEAAPKAKRSLRKPAPPAAPAYDLSLRRPRLPSGPKTPTIICWNVAGLRGLLKKEADAISQLVASEDAQILCLQEVKLQTSHIDEELHDLLKLDKSWHAHWNCSTEKKGYSGTAILSRIKPLSVTQAIGQSEHDGEGRIVAAEFNAFYLVDVYVPNSGEGLRRLEYRVGPGGWDQAFSDFVKKLEEKKPVIEERDSFQKVYMDAELVDAFRERFPDLTGYTYWSRRFPHLRQQNRGWRLDYFLVSKSFWPHVYDASGPAGPSMPRLAPPPRDAEVTELEQELERAAKKITELRSSMHAQLVSELSARLAAQRPELAAAKPEGFAAERDEPSALPGPALEGLAEKLAAASDSCPALRAQLEETLARLNRILGAVRSEAERAQQAGERGPATVERVLLARPGDDPMDNWGEAGAELPGASVRRLLIDSLT</sequence>
<feature type="site" description="Important for catalytic activity" evidence="7">
    <location>
        <position position="301"/>
    </location>
</feature>
<feature type="compositionally biased region" description="Basic and acidic residues" evidence="10">
    <location>
        <begin position="18"/>
        <end position="36"/>
    </location>
</feature>